<dbReference type="EMBL" id="ML120419">
    <property type="protein sequence ID" value="RPA95979.1"/>
    <property type="molecule type" value="Genomic_DNA"/>
</dbReference>
<protein>
    <submittedName>
        <fullName evidence="2">Uncharacterized protein</fullName>
    </submittedName>
</protein>
<reference evidence="2 3" key="1">
    <citation type="journal article" date="2018" name="Nat. Ecol. Evol.">
        <title>Pezizomycetes genomes reveal the molecular basis of ectomycorrhizal truffle lifestyle.</title>
        <authorList>
            <person name="Murat C."/>
            <person name="Payen T."/>
            <person name="Noel B."/>
            <person name="Kuo A."/>
            <person name="Morin E."/>
            <person name="Chen J."/>
            <person name="Kohler A."/>
            <person name="Krizsan K."/>
            <person name="Balestrini R."/>
            <person name="Da Silva C."/>
            <person name="Montanini B."/>
            <person name="Hainaut M."/>
            <person name="Levati E."/>
            <person name="Barry K.W."/>
            <person name="Belfiori B."/>
            <person name="Cichocki N."/>
            <person name="Clum A."/>
            <person name="Dockter R.B."/>
            <person name="Fauchery L."/>
            <person name="Guy J."/>
            <person name="Iotti M."/>
            <person name="Le Tacon F."/>
            <person name="Lindquist E.A."/>
            <person name="Lipzen A."/>
            <person name="Malagnac F."/>
            <person name="Mello A."/>
            <person name="Molinier V."/>
            <person name="Miyauchi S."/>
            <person name="Poulain J."/>
            <person name="Riccioni C."/>
            <person name="Rubini A."/>
            <person name="Sitrit Y."/>
            <person name="Splivallo R."/>
            <person name="Traeger S."/>
            <person name="Wang M."/>
            <person name="Zifcakova L."/>
            <person name="Wipf D."/>
            <person name="Zambonelli A."/>
            <person name="Paolocci F."/>
            <person name="Nowrousian M."/>
            <person name="Ottonello S."/>
            <person name="Baldrian P."/>
            <person name="Spatafora J.W."/>
            <person name="Henrissat B."/>
            <person name="Nagy L.G."/>
            <person name="Aury J.M."/>
            <person name="Wincker P."/>
            <person name="Grigoriev I.V."/>
            <person name="Bonfante P."/>
            <person name="Martin F.M."/>
        </authorList>
    </citation>
    <scope>NUCLEOTIDE SEQUENCE [LARGE SCALE GENOMIC DNA]</scope>
    <source>
        <strain evidence="2 3">120613-1</strain>
    </source>
</reference>
<sequence length="58" mass="7094">MDCHSQFVFQCRKLKRSYRKLTCNKEGLEFHTWCYFIFKLILFAFAVLEREKRNTVLG</sequence>
<dbReference type="Proteomes" id="UP000276215">
    <property type="component" value="Unassembled WGS sequence"/>
</dbReference>
<evidence type="ECO:0000256" key="1">
    <source>
        <dbReference type="SAM" id="Phobius"/>
    </source>
</evidence>
<keyword evidence="3" id="KW-1185">Reference proteome</keyword>
<accession>A0A3N4JCH7</accession>
<evidence type="ECO:0000313" key="2">
    <source>
        <dbReference type="EMBL" id="RPA95979.1"/>
    </source>
</evidence>
<feature type="transmembrane region" description="Helical" evidence="1">
    <location>
        <begin position="30"/>
        <end position="48"/>
    </location>
</feature>
<name>A0A3N4JCH7_9PEZI</name>
<evidence type="ECO:0000313" key="3">
    <source>
        <dbReference type="Proteomes" id="UP000276215"/>
    </source>
</evidence>
<gene>
    <name evidence="2" type="ORF">L873DRAFT_1812066</name>
</gene>
<keyword evidence="1" id="KW-0472">Membrane</keyword>
<dbReference type="AlphaFoldDB" id="A0A3N4JCH7"/>
<keyword evidence="1" id="KW-1133">Transmembrane helix</keyword>
<organism evidence="2 3">
    <name type="scientific">Choiromyces venosus 120613-1</name>
    <dbReference type="NCBI Taxonomy" id="1336337"/>
    <lineage>
        <taxon>Eukaryota</taxon>
        <taxon>Fungi</taxon>
        <taxon>Dikarya</taxon>
        <taxon>Ascomycota</taxon>
        <taxon>Pezizomycotina</taxon>
        <taxon>Pezizomycetes</taxon>
        <taxon>Pezizales</taxon>
        <taxon>Tuberaceae</taxon>
        <taxon>Choiromyces</taxon>
    </lineage>
</organism>
<proteinExistence type="predicted"/>
<keyword evidence="1" id="KW-0812">Transmembrane</keyword>